<keyword evidence="1" id="KW-0812">Transmembrane</keyword>
<feature type="transmembrane region" description="Helical" evidence="1">
    <location>
        <begin position="21"/>
        <end position="39"/>
    </location>
</feature>
<feature type="transmembrane region" description="Helical" evidence="1">
    <location>
        <begin position="235"/>
        <end position="255"/>
    </location>
</feature>
<dbReference type="RefSeq" id="WP_187084623.1">
    <property type="nucleotide sequence ID" value="NZ_JACORU010000015.1"/>
</dbReference>
<evidence type="ECO:0000256" key="1">
    <source>
        <dbReference type="SAM" id="Phobius"/>
    </source>
</evidence>
<dbReference type="GO" id="GO:0019645">
    <property type="term" value="P:anaerobic electron transport chain"/>
    <property type="evidence" value="ECO:0007669"/>
    <property type="project" value="InterPro"/>
</dbReference>
<dbReference type="PROSITE" id="PS51257">
    <property type="entry name" value="PROKAR_LIPOPROTEIN"/>
    <property type="match status" value="1"/>
</dbReference>
<dbReference type="Proteomes" id="UP000596827">
    <property type="component" value="Unassembled WGS sequence"/>
</dbReference>
<keyword evidence="3" id="KW-1185">Reference proteome</keyword>
<evidence type="ECO:0000313" key="3">
    <source>
        <dbReference type="Proteomes" id="UP000596827"/>
    </source>
</evidence>
<name>A0A923MCG4_9BURK</name>
<gene>
    <name evidence="2" type="ORF">H8R02_26965</name>
</gene>
<feature type="transmembrane region" description="Helical" evidence="1">
    <location>
        <begin position="170"/>
        <end position="189"/>
    </location>
</feature>
<dbReference type="EMBL" id="JACORU010000015">
    <property type="protein sequence ID" value="MBC5768135.1"/>
    <property type="molecule type" value="Genomic_DNA"/>
</dbReference>
<dbReference type="InterPro" id="IPR007059">
    <property type="entry name" value="DmsC"/>
</dbReference>
<feature type="transmembrane region" description="Helical" evidence="1">
    <location>
        <begin position="45"/>
        <end position="67"/>
    </location>
</feature>
<dbReference type="GO" id="GO:0009390">
    <property type="term" value="C:dimethyl sulfoxide reductase complex"/>
    <property type="evidence" value="ECO:0007669"/>
    <property type="project" value="TreeGrafter"/>
</dbReference>
<evidence type="ECO:0000313" key="2">
    <source>
        <dbReference type="EMBL" id="MBC5768135.1"/>
    </source>
</evidence>
<feature type="transmembrane region" description="Helical" evidence="1">
    <location>
        <begin position="210"/>
        <end position="229"/>
    </location>
</feature>
<dbReference type="PANTHER" id="PTHR38095">
    <property type="entry name" value="ANAEROBIC DIMETHYL SULFOXIDE REDUCTASE CHAIN YNFH"/>
    <property type="match status" value="1"/>
</dbReference>
<accession>A0A923MCG4</accession>
<keyword evidence="1" id="KW-1133">Transmembrane helix</keyword>
<dbReference type="Pfam" id="PF04976">
    <property type="entry name" value="DmsC"/>
    <property type="match status" value="1"/>
</dbReference>
<sequence length="284" mass="29704">MTAPRHLQKHQQHWDWRAAGNFVFGGAGSALAACAGLHAGERAEAPLLAAVGLALVGLGLVCVWFEIGKPMRALNVFFHLRRSWMSREALAGAVLFALGAAFVFGVRGLAMPMAVAAVVFLFCQANILGAAQAIPAWRGGTAVALLVATGLAEGAGLFCALAAWNELPERFAWGLGTLVLVRWLLWRYWRLQLQADAPAAALRVIDRNGALLQWAGTALPLALLALRIAGSLSPAPAAATLAAAGALAVATGAAFKFTLVTRAGHHHGIALPRMPVRGVPRTAP</sequence>
<comment type="caution">
    <text evidence="2">The sequence shown here is derived from an EMBL/GenBank/DDBJ whole genome shotgun (WGS) entry which is preliminary data.</text>
</comment>
<feature type="transmembrane region" description="Helical" evidence="1">
    <location>
        <begin position="143"/>
        <end position="164"/>
    </location>
</feature>
<feature type="transmembrane region" description="Helical" evidence="1">
    <location>
        <begin position="88"/>
        <end position="106"/>
    </location>
</feature>
<dbReference type="AlphaFoldDB" id="A0A923MCG4"/>
<protein>
    <submittedName>
        <fullName evidence="2">Dimethyl sulfoxide reductase anchor subunit</fullName>
    </submittedName>
</protein>
<proteinExistence type="predicted"/>
<keyword evidence="1" id="KW-0472">Membrane</keyword>
<feature type="transmembrane region" description="Helical" evidence="1">
    <location>
        <begin position="112"/>
        <end position="131"/>
    </location>
</feature>
<dbReference type="GO" id="GO:0005886">
    <property type="term" value="C:plasma membrane"/>
    <property type="evidence" value="ECO:0007669"/>
    <property type="project" value="TreeGrafter"/>
</dbReference>
<reference evidence="2" key="1">
    <citation type="submission" date="2020-08" db="EMBL/GenBank/DDBJ databases">
        <title>Ramlibacter sp. GTP1 16S ribosomal RNA gene genome sequencing and assembly.</title>
        <authorList>
            <person name="Kang M."/>
        </authorList>
    </citation>
    <scope>NUCLEOTIDE SEQUENCE</scope>
    <source>
        <strain evidence="2">GTP1</strain>
    </source>
</reference>
<organism evidence="2 3">
    <name type="scientific">Ramlibacter albus</name>
    <dbReference type="NCBI Taxonomy" id="2079448"/>
    <lineage>
        <taxon>Bacteria</taxon>
        <taxon>Pseudomonadati</taxon>
        <taxon>Pseudomonadota</taxon>
        <taxon>Betaproteobacteria</taxon>
        <taxon>Burkholderiales</taxon>
        <taxon>Comamonadaceae</taxon>
        <taxon>Ramlibacter</taxon>
    </lineage>
</organism>
<dbReference type="GO" id="GO:0009389">
    <property type="term" value="F:dimethyl sulfoxide reductase activity"/>
    <property type="evidence" value="ECO:0007669"/>
    <property type="project" value="TreeGrafter"/>
</dbReference>
<dbReference type="PANTHER" id="PTHR38095:SF1">
    <property type="entry name" value="ANAEROBIC DIMETHYL SULFOXIDE REDUCTASE CHAIN YNFH"/>
    <property type="match status" value="1"/>
</dbReference>
<dbReference type="Gene3D" id="1.20.1630.10">
    <property type="entry name" value="Formate dehydrogenase/DMSO reductase domain"/>
    <property type="match status" value="1"/>
</dbReference>